<gene>
    <name evidence="3" type="ORF">Din_037564</name>
</gene>
<feature type="compositionally biased region" description="Low complexity" evidence="1">
    <location>
        <begin position="95"/>
        <end position="117"/>
    </location>
</feature>
<sequence>MGSNGAHEISQGNEAEGSETTIEIKIKTLDSQTYTLRVNKQVAVPDLKEQIASVTGVLSEQQRLICRGKVLKDDQLLSAYHVEDGHTLHLVARQSAPPSSESLPSLPADPASSSSRSQRIQVAPGVVVETFNMPDQGDGVHPDINRIVAAVLGSFGINSTGSSNERVDVHAHSSEIPERTLGSGGMTASTQPQPELAGMRGQSDRFHSAFGLPTAVALGHLQPRVIPDSLTTLSHYLSRMRQEYDGGNNAQSAATHGTEGRESNSVPDSGTVQEGLPTPSSLAEVLLSTREMLVEQTAECLLQLGRQLQNQSNVTDPMVRLSTQSNAWRSGILFQNLGAFLLELGRTTMTLRMGQTPSEAVVNAGPAVFISQSGPNPLMVQPLPFQPGTSFGAIPTGTGQTGSGLVNDVGAGFLPRHIEIHIRRGSSTARANVNQEERANSQQPSGQRNPAMSSGGEIHVNQATSGVLEGSSLTAEPGVRLVPIRTMVAAVPGSLGRLPVLGRFQHVASGHLSDRRGSQRFGEHHPNSFQTEPHPNSESAVQQNVEEYARDGNSTNAAGEQGSLPAANSRSFNINVLSTGGSENNQESEREIPGEVFQFLRTLFPGSEIHVEDAGLQPTATGSVPENEGTTSAARDAQEAEGRVSDEGIFLSNLLHQVMPFISQLTCAEPNAVSTEAPNASEHRSAQDPSTEAEISDVGTSRRQSDDQPSPPNSKRQKME</sequence>
<dbReference type="Gene3D" id="3.10.20.90">
    <property type="entry name" value="Phosphatidylinositol 3-kinase Catalytic Subunit, Chain A, domain 1"/>
    <property type="match status" value="1"/>
</dbReference>
<proteinExistence type="predicted"/>
<dbReference type="PANTHER" id="PTHR15204:SF0">
    <property type="entry name" value="LARGE PROLINE-RICH PROTEIN BAG6"/>
    <property type="match status" value="1"/>
</dbReference>
<feature type="domain" description="Ubiquitin-like" evidence="2">
    <location>
        <begin position="22"/>
        <end position="97"/>
    </location>
</feature>
<dbReference type="SUPFAM" id="SSF54236">
    <property type="entry name" value="Ubiquitin-like"/>
    <property type="match status" value="1"/>
</dbReference>
<dbReference type="GO" id="GO:0071818">
    <property type="term" value="C:BAT3 complex"/>
    <property type="evidence" value="ECO:0007669"/>
    <property type="project" value="TreeGrafter"/>
</dbReference>
<feature type="region of interest" description="Disordered" evidence="1">
    <location>
        <begin position="617"/>
        <end position="641"/>
    </location>
</feature>
<dbReference type="GO" id="GO:0036503">
    <property type="term" value="P:ERAD pathway"/>
    <property type="evidence" value="ECO:0007669"/>
    <property type="project" value="TreeGrafter"/>
</dbReference>
<dbReference type="AlphaFoldDB" id="A0A5B7BLT1"/>
<protein>
    <submittedName>
        <fullName evidence="3">Putative Ubiquitin-like superfamily protein isoform 4</fullName>
    </submittedName>
</protein>
<evidence type="ECO:0000313" key="3">
    <source>
        <dbReference type="EMBL" id="MPA68123.1"/>
    </source>
</evidence>
<dbReference type="Pfam" id="PF00240">
    <property type="entry name" value="ubiquitin"/>
    <property type="match status" value="1"/>
</dbReference>
<dbReference type="PANTHER" id="PTHR15204">
    <property type="entry name" value="LARGE PROLINE-RICH PROTEIN BAG6"/>
    <property type="match status" value="1"/>
</dbReference>
<feature type="region of interest" description="Disordered" evidence="1">
    <location>
        <begin position="511"/>
        <end position="541"/>
    </location>
</feature>
<dbReference type="PRINTS" id="PR00348">
    <property type="entry name" value="UBIQUITIN"/>
</dbReference>
<dbReference type="InterPro" id="IPR019956">
    <property type="entry name" value="Ubiquitin_dom"/>
</dbReference>
<dbReference type="FunFam" id="3.10.20.90:FF:000154">
    <property type="entry name" value="Large proline-rich protein BAG6"/>
    <property type="match status" value="1"/>
</dbReference>
<feature type="compositionally biased region" description="Polar residues" evidence="1">
    <location>
        <begin position="426"/>
        <end position="452"/>
    </location>
</feature>
<reference evidence="3" key="1">
    <citation type="submission" date="2019-08" db="EMBL/GenBank/DDBJ databases">
        <title>Reference gene set and small RNA set construction with multiple tissues from Davidia involucrata Baill.</title>
        <authorList>
            <person name="Yang H."/>
            <person name="Zhou C."/>
            <person name="Li G."/>
            <person name="Wang J."/>
            <person name="Gao P."/>
            <person name="Wang M."/>
            <person name="Wang R."/>
            <person name="Zhao Y."/>
        </authorList>
    </citation>
    <scope>NUCLEOTIDE SEQUENCE</scope>
    <source>
        <tissue evidence="3">Mixed with DoveR01_LX</tissue>
    </source>
</reference>
<feature type="compositionally biased region" description="Polar residues" evidence="1">
    <location>
        <begin position="527"/>
        <end position="541"/>
    </location>
</feature>
<organism evidence="3">
    <name type="scientific">Davidia involucrata</name>
    <name type="common">Dove tree</name>
    <dbReference type="NCBI Taxonomy" id="16924"/>
    <lineage>
        <taxon>Eukaryota</taxon>
        <taxon>Viridiplantae</taxon>
        <taxon>Streptophyta</taxon>
        <taxon>Embryophyta</taxon>
        <taxon>Tracheophyta</taxon>
        <taxon>Spermatophyta</taxon>
        <taxon>Magnoliopsida</taxon>
        <taxon>eudicotyledons</taxon>
        <taxon>Gunneridae</taxon>
        <taxon>Pentapetalae</taxon>
        <taxon>asterids</taxon>
        <taxon>Cornales</taxon>
        <taxon>Nyssaceae</taxon>
        <taxon>Davidia</taxon>
    </lineage>
</organism>
<name>A0A5B7BLT1_DAVIN</name>
<dbReference type="InterPro" id="IPR029071">
    <property type="entry name" value="Ubiquitin-like_domsf"/>
</dbReference>
<feature type="compositionally biased region" description="Polar residues" evidence="1">
    <location>
        <begin position="263"/>
        <end position="272"/>
    </location>
</feature>
<evidence type="ECO:0000259" key="2">
    <source>
        <dbReference type="PROSITE" id="PS50053"/>
    </source>
</evidence>
<dbReference type="GO" id="GO:0051787">
    <property type="term" value="F:misfolded protein binding"/>
    <property type="evidence" value="ECO:0007669"/>
    <property type="project" value="TreeGrafter"/>
</dbReference>
<feature type="region of interest" description="Disordered" evidence="1">
    <location>
        <begin position="243"/>
        <end position="277"/>
    </location>
</feature>
<dbReference type="InterPro" id="IPR000626">
    <property type="entry name" value="Ubiquitin-like_dom"/>
</dbReference>
<dbReference type="GO" id="GO:0031593">
    <property type="term" value="F:polyubiquitin modification-dependent protein binding"/>
    <property type="evidence" value="ECO:0007669"/>
    <property type="project" value="TreeGrafter"/>
</dbReference>
<dbReference type="SMART" id="SM00213">
    <property type="entry name" value="UBQ"/>
    <property type="match status" value="1"/>
</dbReference>
<evidence type="ECO:0000256" key="1">
    <source>
        <dbReference type="SAM" id="MobiDB-lite"/>
    </source>
</evidence>
<feature type="compositionally biased region" description="Basic and acidic residues" evidence="1">
    <location>
        <begin position="512"/>
        <end position="526"/>
    </location>
</feature>
<feature type="region of interest" description="Disordered" evidence="1">
    <location>
        <begin position="673"/>
        <end position="720"/>
    </location>
</feature>
<accession>A0A5B7BLT1</accession>
<dbReference type="PROSITE" id="PS50053">
    <property type="entry name" value="UBIQUITIN_2"/>
    <property type="match status" value="1"/>
</dbReference>
<feature type="compositionally biased region" description="Polar residues" evidence="1">
    <location>
        <begin position="618"/>
        <end position="633"/>
    </location>
</feature>
<feature type="region of interest" description="Disordered" evidence="1">
    <location>
        <begin position="93"/>
        <end position="119"/>
    </location>
</feature>
<dbReference type="EMBL" id="GHES01037564">
    <property type="protein sequence ID" value="MPA68123.1"/>
    <property type="molecule type" value="Transcribed_RNA"/>
</dbReference>
<feature type="region of interest" description="Disordered" evidence="1">
    <location>
        <begin position="426"/>
        <end position="457"/>
    </location>
</feature>